<dbReference type="PANTHER" id="PTHR33048:SF108">
    <property type="entry name" value="INTEGRAL MEMBRANE PROTEIN"/>
    <property type="match status" value="1"/>
</dbReference>
<dbReference type="GO" id="GO:0016020">
    <property type="term" value="C:membrane"/>
    <property type="evidence" value="ECO:0007669"/>
    <property type="project" value="UniProtKB-SubCell"/>
</dbReference>
<name>A0AAD9M3R4_9PEZI</name>
<gene>
    <name evidence="8" type="ORF">LX32DRAFT_649361</name>
</gene>
<keyword evidence="4 6" id="KW-0472">Membrane</keyword>
<evidence type="ECO:0000256" key="3">
    <source>
        <dbReference type="ARBA" id="ARBA00022989"/>
    </source>
</evidence>
<keyword evidence="3 6" id="KW-1133">Transmembrane helix</keyword>
<comment type="caution">
    <text evidence="8">The sequence shown here is derived from an EMBL/GenBank/DDBJ whole genome shotgun (WGS) entry which is preliminary data.</text>
</comment>
<comment type="subcellular location">
    <subcellularLocation>
        <location evidence="1">Membrane</location>
        <topology evidence="1">Multi-pass membrane protein</topology>
    </subcellularLocation>
</comment>
<evidence type="ECO:0000313" key="8">
    <source>
        <dbReference type="EMBL" id="KAK2033296.1"/>
    </source>
</evidence>
<feature type="transmembrane region" description="Helical" evidence="6">
    <location>
        <begin position="32"/>
        <end position="52"/>
    </location>
</feature>
<evidence type="ECO:0000256" key="5">
    <source>
        <dbReference type="ARBA" id="ARBA00038359"/>
    </source>
</evidence>
<proteinExistence type="inferred from homology"/>
<evidence type="ECO:0000256" key="1">
    <source>
        <dbReference type="ARBA" id="ARBA00004141"/>
    </source>
</evidence>
<accession>A0AAD9M3R4</accession>
<feature type="transmembrane region" description="Helical" evidence="6">
    <location>
        <begin position="128"/>
        <end position="152"/>
    </location>
</feature>
<feature type="transmembrane region" description="Helical" evidence="6">
    <location>
        <begin position="89"/>
        <end position="108"/>
    </location>
</feature>
<dbReference type="Pfam" id="PF20684">
    <property type="entry name" value="Fung_rhodopsin"/>
    <property type="match status" value="1"/>
</dbReference>
<dbReference type="EMBL" id="MU842823">
    <property type="protein sequence ID" value="KAK2033296.1"/>
    <property type="molecule type" value="Genomic_DNA"/>
</dbReference>
<evidence type="ECO:0000313" key="9">
    <source>
        <dbReference type="Proteomes" id="UP001232148"/>
    </source>
</evidence>
<keyword evidence="9" id="KW-1185">Reference proteome</keyword>
<evidence type="ECO:0000256" key="2">
    <source>
        <dbReference type="ARBA" id="ARBA00022692"/>
    </source>
</evidence>
<evidence type="ECO:0000256" key="4">
    <source>
        <dbReference type="ARBA" id="ARBA00023136"/>
    </source>
</evidence>
<dbReference type="Proteomes" id="UP001232148">
    <property type="component" value="Unassembled WGS sequence"/>
</dbReference>
<feature type="transmembrane region" description="Helical" evidence="6">
    <location>
        <begin position="173"/>
        <end position="195"/>
    </location>
</feature>
<dbReference type="InterPro" id="IPR052337">
    <property type="entry name" value="SAT4-like"/>
</dbReference>
<keyword evidence="2 6" id="KW-0812">Transmembrane</keyword>
<reference evidence="8" key="1">
    <citation type="submission" date="2021-06" db="EMBL/GenBank/DDBJ databases">
        <title>Comparative genomics, transcriptomics and evolutionary studies reveal genomic signatures of adaptation to plant cell wall in hemibiotrophic fungi.</title>
        <authorList>
            <consortium name="DOE Joint Genome Institute"/>
            <person name="Baroncelli R."/>
            <person name="Diaz J.F."/>
            <person name="Benocci T."/>
            <person name="Peng M."/>
            <person name="Battaglia E."/>
            <person name="Haridas S."/>
            <person name="Andreopoulos W."/>
            <person name="Labutti K."/>
            <person name="Pangilinan J."/>
            <person name="Floch G.L."/>
            <person name="Makela M.R."/>
            <person name="Henrissat B."/>
            <person name="Grigoriev I.V."/>
            <person name="Crouch J.A."/>
            <person name="De Vries R.P."/>
            <person name="Sukno S.A."/>
            <person name="Thon M.R."/>
        </authorList>
    </citation>
    <scope>NUCLEOTIDE SEQUENCE</scope>
    <source>
        <strain evidence="8">MAFF235873</strain>
    </source>
</reference>
<sequence>MANGSGPVGAFPPPPGRVPDFDHPTDLSRTRLFAGIVVMAAAITITFIFRVYSKARVTAGYHSEDFLVMAYFGEGYHAWEVTKEDYKNIMLALYIGSIIYCPAAYFTKVSLLLFEARVFSVYHRVAKAIRAFIVALAILYTPILFTKAFFCIPISAAWDLDIRPIKCLNQRKVFLLDMSLGLLTDIVILVLPLLLTSSLQMPLRTKIKIVGLLSAGGAATAVSMLRLYKAVEYLETTDATEGFFLLNLTTNGSARKPWYSMRWSGKTTTLNDLNSRGKSEVVDPAIISDPEAVYQSDLGPRCGHFTRVSGEEAQLEQNVGDVFQSNNEYYLSILILRYQKAL</sequence>
<organism evidence="8 9">
    <name type="scientific">Colletotrichum zoysiae</name>
    <dbReference type="NCBI Taxonomy" id="1216348"/>
    <lineage>
        <taxon>Eukaryota</taxon>
        <taxon>Fungi</taxon>
        <taxon>Dikarya</taxon>
        <taxon>Ascomycota</taxon>
        <taxon>Pezizomycotina</taxon>
        <taxon>Sordariomycetes</taxon>
        <taxon>Hypocreomycetidae</taxon>
        <taxon>Glomerellales</taxon>
        <taxon>Glomerellaceae</taxon>
        <taxon>Colletotrichum</taxon>
        <taxon>Colletotrichum graminicola species complex</taxon>
    </lineage>
</organism>
<evidence type="ECO:0000259" key="7">
    <source>
        <dbReference type="Pfam" id="PF20684"/>
    </source>
</evidence>
<dbReference type="InterPro" id="IPR049326">
    <property type="entry name" value="Rhodopsin_dom_fungi"/>
</dbReference>
<evidence type="ECO:0000256" key="6">
    <source>
        <dbReference type="SAM" id="Phobius"/>
    </source>
</evidence>
<comment type="similarity">
    <text evidence="5">Belongs to the SAT4 family.</text>
</comment>
<dbReference type="PANTHER" id="PTHR33048">
    <property type="entry name" value="PTH11-LIKE INTEGRAL MEMBRANE PROTEIN (AFU_ORTHOLOGUE AFUA_5G11245)"/>
    <property type="match status" value="1"/>
</dbReference>
<feature type="domain" description="Rhodopsin" evidence="7">
    <location>
        <begin position="46"/>
        <end position="243"/>
    </location>
</feature>
<feature type="transmembrane region" description="Helical" evidence="6">
    <location>
        <begin position="207"/>
        <end position="228"/>
    </location>
</feature>
<dbReference type="AlphaFoldDB" id="A0AAD9M3R4"/>
<protein>
    <recommendedName>
        <fullName evidence="7">Rhodopsin domain-containing protein</fullName>
    </recommendedName>
</protein>